<dbReference type="Pfam" id="PF17775">
    <property type="entry name" value="YchJ_M-like"/>
    <property type="match status" value="1"/>
</dbReference>
<dbReference type="EMBL" id="CAID01000005">
    <property type="protein sequence ID" value="CEF97919.1"/>
    <property type="molecule type" value="Genomic_DNA"/>
</dbReference>
<evidence type="ECO:0000259" key="2">
    <source>
        <dbReference type="Pfam" id="PF17775"/>
    </source>
</evidence>
<dbReference type="SUPFAM" id="SSF54427">
    <property type="entry name" value="NTF2-like"/>
    <property type="match status" value="1"/>
</dbReference>
<proteinExistence type="predicted"/>
<dbReference type="Proteomes" id="UP000009170">
    <property type="component" value="Unassembled WGS sequence"/>
</dbReference>
<reference evidence="3 4" key="2">
    <citation type="journal article" date="2014" name="BMC Genomics">
        <title>An improved genome of the model marine alga Ostreococcus tauri unfolds by assessing Illumina de novo assemblies.</title>
        <authorList>
            <person name="Blanc-Mathieu R."/>
            <person name="Verhelst B."/>
            <person name="Derelle E."/>
            <person name="Rombauts S."/>
            <person name="Bouget F.Y."/>
            <person name="Carre I."/>
            <person name="Chateau A."/>
            <person name="Eyre-Walker A."/>
            <person name="Grimsley N."/>
            <person name="Moreau H."/>
            <person name="Piegu B."/>
            <person name="Rivals E."/>
            <person name="Schackwitz W."/>
            <person name="Van de Peer Y."/>
            <person name="Piganeau G."/>
        </authorList>
    </citation>
    <scope>NUCLEOTIDE SEQUENCE [LARGE SCALE GENOMIC DNA]</scope>
    <source>
        <strain evidence="4">OTTH 0595 / CCAP 157/2 / RCC745</strain>
    </source>
</reference>
<feature type="domain" description="YchJ-like middle NTF2-like" evidence="2">
    <location>
        <begin position="98"/>
        <end position="218"/>
    </location>
</feature>
<evidence type="ECO:0000256" key="1">
    <source>
        <dbReference type="SAM" id="MobiDB-lite"/>
    </source>
</evidence>
<dbReference type="RefSeq" id="XP_022838968.1">
    <property type="nucleotide sequence ID" value="XM_022984215.1"/>
</dbReference>
<keyword evidence="4" id="KW-1185">Reference proteome</keyword>
<dbReference type="OrthoDB" id="539593at2759"/>
<comment type="caution">
    <text evidence="3">The sequence shown here is derived from an EMBL/GenBank/DDBJ whole genome shotgun (WGS) entry which is preliminary data.</text>
</comment>
<feature type="region of interest" description="Disordered" evidence="1">
    <location>
        <begin position="44"/>
        <end position="69"/>
    </location>
</feature>
<dbReference type="AlphaFoldDB" id="A0A090M765"/>
<dbReference type="InterPro" id="IPR032710">
    <property type="entry name" value="NTF2-like_dom_sf"/>
</dbReference>
<dbReference type="GeneID" id="9835107"/>
<reference evidence="4" key="1">
    <citation type="journal article" date="2006" name="Proc. Natl. Acad. Sci. U.S.A.">
        <title>Genome analysis of the smallest free-living eukaryote Ostreococcus tauri unveils many unique features.</title>
        <authorList>
            <person name="Derelle E."/>
            <person name="Ferraz C."/>
            <person name="Rombauts S."/>
            <person name="Rouze P."/>
            <person name="Worden A.Z."/>
            <person name="Robbens S."/>
            <person name="Partensky F."/>
            <person name="Degroeve S."/>
            <person name="Echeynie S."/>
            <person name="Cooke R."/>
            <person name="Saeys Y."/>
            <person name="Wuyts J."/>
            <person name="Jabbari K."/>
            <person name="Bowler C."/>
            <person name="Panaud O."/>
            <person name="Piegu B."/>
            <person name="Ball S.G."/>
            <person name="Ral J.-P."/>
            <person name="Bouget F.-Y."/>
            <person name="Piganeau G."/>
            <person name="De Baets B."/>
            <person name="Picard A."/>
            <person name="Delseny M."/>
            <person name="Demaille J."/>
            <person name="Van de Peer Y."/>
            <person name="Moreau H."/>
        </authorList>
    </citation>
    <scope>NUCLEOTIDE SEQUENCE [LARGE SCALE GENOMIC DNA]</scope>
    <source>
        <strain evidence="4">OTTH 0595 / CCAP 157/2 / RCC745</strain>
    </source>
</reference>
<dbReference type="InterPro" id="IPR048469">
    <property type="entry name" value="YchJ-like_M"/>
</dbReference>
<evidence type="ECO:0000313" key="4">
    <source>
        <dbReference type="Proteomes" id="UP000009170"/>
    </source>
</evidence>
<sequence>MVTTRATVARAPNGRRCDATREKRRAHVAVRARRGKGFLDVLRGDADEDGAKGEGGASAKTRATSSSERCPCGGGSEALTYGSCCKRFHDGDAYPEDPVTLMRSRFSAYAKGKGLYVLETTHPDNPLLKEGSKTKEGKVVSTLAADVEATCKKVRFYDLDIVRDVAGKKKGDEREHLVGFKYKCRVVAQKGFNELPEETHAELSTFRTVDGVWKFVDGIQGST</sequence>
<protein>
    <submittedName>
        <fullName evidence="3">Unnamed product</fullName>
    </submittedName>
</protein>
<organism evidence="3 4">
    <name type="scientific">Ostreococcus tauri</name>
    <name type="common">Marine green alga</name>
    <dbReference type="NCBI Taxonomy" id="70448"/>
    <lineage>
        <taxon>Eukaryota</taxon>
        <taxon>Viridiplantae</taxon>
        <taxon>Chlorophyta</taxon>
        <taxon>Mamiellophyceae</taxon>
        <taxon>Mamiellales</taxon>
        <taxon>Bathycoccaceae</taxon>
        <taxon>Ostreococcus</taxon>
    </lineage>
</organism>
<dbReference type="Gene3D" id="3.10.450.50">
    <property type="match status" value="1"/>
</dbReference>
<gene>
    <name evidence="3" type="ORF">OT_ostta05g01530</name>
</gene>
<dbReference type="InParanoid" id="A0A090M765"/>
<dbReference type="STRING" id="70448.A0A090M765"/>
<name>A0A090M765_OSTTA</name>
<accession>A0A090M765</accession>
<evidence type="ECO:0000313" key="3">
    <source>
        <dbReference type="EMBL" id="CEF97919.1"/>
    </source>
</evidence>
<dbReference type="KEGG" id="ota:OT_ostta05g01530"/>